<organism evidence="1 2">
    <name type="scientific">Pluteus cervinus</name>
    <dbReference type="NCBI Taxonomy" id="181527"/>
    <lineage>
        <taxon>Eukaryota</taxon>
        <taxon>Fungi</taxon>
        <taxon>Dikarya</taxon>
        <taxon>Basidiomycota</taxon>
        <taxon>Agaricomycotina</taxon>
        <taxon>Agaricomycetes</taxon>
        <taxon>Agaricomycetidae</taxon>
        <taxon>Agaricales</taxon>
        <taxon>Pluteineae</taxon>
        <taxon>Pluteaceae</taxon>
        <taxon>Pluteus</taxon>
    </lineage>
</organism>
<dbReference type="Proteomes" id="UP000308600">
    <property type="component" value="Unassembled WGS sequence"/>
</dbReference>
<evidence type="ECO:0000313" key="2">
    <source>
        <dbReference type="Proteomes" id="UP000308600"/>
    </source>
</evidence>
<sequence>MGQNMFQVTASASRKDPSTNSATTRSSDLDRNKSVVAVNEKPNPNLNGITVDIAITPPALITPNSFVPFPSSPTSSCWDSTSSTTSSPRSFRDYELDHELALDTDLFFDPQPTDEDWVECFVVRKEVLSCAVGRIISVEDLKMSVPMSGDVPVTPKHQ</sequence>
<gene>
    <name evidence="1" type="ORF">BDN72DRAFT_895932</name>
</gene>
<keyword evidence="2" id="KW-1185">Reference proteome</keyword>
<evidence type="ECO:0000313" key="1">
    <source>
        <dbReference type="EMBL" id="TFK71084.1"/>
    </source>
</evidence>
<reference evidence="1 2" key="1">
    <citation type="journal article" date="2019" name="Nat. Ecol. Evol.">
        <title>Megaphylogeny resolves global patterns of mushroom evolution.</title>
        <authorList>
            <person name="Varga T."/>
            <person name="Krizsan K."/>
            <person name="Foldi C."/>
            <person name="Dima B."/>
            <person name="Sanchez-Garcia M."/>
            <person name="Sanchez-Ramirez S."/>
            <person name="Szollosi G.J."/>
            <person name="Szarkandi J.G."/>
            <person name="Papp V."/>
            <person name="Albert L."/>
            <person name="Andreopoulos W."/>
            <person name="Angelini C."/>
            <person name="Antonin V."/>
            <person name="Barry K.W."/>
            <person name="Bougher N.L."/>
            <person name="Buchanan P."/>
            <person name="Buyck B."/>
            <person name="Bense V."/>
            <person name="Catcheside P."/>
            <person name="Chovatia M."/>
            <person name="Cooper J."/>
            <person name="Damon W."/>
            <person name="Desjardin D."/>
            <person name="Finy P."/>
            <person name="Geml J."/>
            <person name="Haridas S."/>
            <person name="Hughes K."/>
            <person name="Justo A."/>
            <person name="Karasinski D."/>
            <person name="Kautmanova I."/>
            <person name="Kiss B."/>
            <person name="Kocsube S."/>
            <person name="Kotiranta H."/>
            <person name="LaButti K.M."/>
            <person name="Lechner B.E."/>
            <person name="Liimatainen K."/>
            <person name="Lipzen A."/>
            <person name="Lukacs Z."/>
            <person name="Mihaltcheva S."/>
            <person name="Morgado L.N."/>
            <person name="Niskanen T."/>
            <person name="Noordeloos M.E."/>
            <person name="Ohm R.A."/>
            <person name="Ortiz-Santana B."/>
            <person name="Ovrebo C."/>
            <person name="Racz N."/>
            <person name="Riley R."/>
            <person name="Savchenko A."/>
            <person name="Shiryaev A."/>
            <person name="Soop K."/>
            <person name="Spirin V."/>
            <person name="Szebenyi C."/>
            <person name="Tomsovsky M."/>
            <person name="Tulloss R.E."/>
            <person name="Uehling J."/>
            <person name="Grigoriev I.V."/>
            <person name="Vagvolgyi C."/>
            <person name="Papp T."/>
            <person name="Martin F.M."/>
            <person name="Miettinen O."/>
            <person name="Hibbett D.S."/>
            <person name="Nagy L.G."/>
        </authorList>
    </citation>
    <scope>NUCLEOTIDE SEQUENCE [LARGE SCALE GENOMIC DNA]</scope>
    <source>
        <strain evidence="1 2">NL-1719</strain>
    </source>
</reference>
<accession>A0ACD3B0F9</accession>
<proteinExistence type="predicted"/>
<dbReference type="EMBL" id="ML208303">
    <property type="protein sequence ID" value="TFK71084.1"/>
    <property type="molecule type" value="Genomic_DNA"/>
</dbReference>
<name>A0ACD3B0F9_9AGAR</name>
<protein>
    <submittedName>
        <fullName evidence="1">Uncharacterized protein</fullName>
    </submittedName>
</protein>